<comment type="cofactor">
    <cofactor evidence="2">
        <name>FAD</name>
        <dbReference type="ChEBI" id="CHEBI:57692"/>
    </cofactor>
</comment>
<protein>
    <recommendedName>
        <fullName evidence="19">Methionine synthase reductase</fullName>
        <ecNumber evidence="18">1.16.1.8</ecNumber>
    </recommendedName>
</protein>
<keyword evidence="7" id="KW-0949">S-adenosyl-L-methionine</keyword>
<dbReference type="Pfam" id="PF00175">
    <property type="entry name" value="NAD_binding_1"/>
    <property type="match status" value="1"/>
</dbReference>
<evidence type="ECO:0000256" key="7">
    <source>
        <dbReference type="ARBA" id="ARBA00022691"/>
    </source>
</evidence>
<dbReference type="FunFam" id="3.40.50.360:FF:000059">
    <property type="entry name" value="5-methyltetrahydrofolate-homocysteine methyltransferase reductase"/>
    <property type="match status" value="1"/>
</dbReference>
<dbReference type="InterPro" id="IPR003097">
    <property type="entry name" value="CysJ-like_FAD-binding"/>
</dbReference>
<keyword evidence="6" id="KW-0288">FMN</keyword>
<dbReference type="Pfam" id="PF21222">
    <property type="entry name" value="Lamp2_2nd"/>
    <property type="match status" value="1"/>
</dbReference>
<dbReference type="GO" id="GO:0005764">
    <property type="term" value="C:lysosome"/>
    <property type="evidence" value="ECO:0007669"/>
    <property type="project" value="UniProtKB-ARBA"/>
</dbReference>
<organism evidence="24 25">
    <name type="scientific">Strongyloides stercoralis</name>
    <name type="common">Threadworm</name>
    <dbReference type="NCBI Taxonomy" id="6248"/>
    <lineage>
        <taxon>Eukaryota</taxon>
        <taxon>Metazoa</taxon>
        <taxon>Ecdysozoa</taxon>
        <taxon>Nematoda</taxon>
        <taxon>Chromadorea</taxon>
        <taxon>Rhabditida</taxon>
        <taxon>Tylenchina</taxon>
        <taxon>Panagrolaimomorpha</taxon>
        <taxon>Strongyloidoidea</taxon>
        <taxon>Strongyloididae</taxon>
        <taxon>Strongyloides</taxon>
    </lineage>
</organism>
<dbReference type="InterPro" id="IPR008254">
    <property type="entry name" value="Flavodoxin/NO_synth"/>
</dbReference>
<dbReference type="InterPro" id="IPR001094">
    <property type="entry name" value="Flavdoxin-like"/>
</dbReference>
<keyword evidence="14" id="KW-0560">Oxidoreductase</keyword>
<evidence type="ECO:0000256" key="14">
    <source>
        <dbReference type="ARBA" id="ARBA00023002"/>
    </source>
</evidence>
<evidence type="ECO:0000256" key="9">
    <source>
        <dbReference type="ARBA" id="ARBA00022729"/>
    </source>
</evidence>
<feature type="transmembrane region" description="Helical" evidence="21">
    <location>
        <begin position="26"/>
        <end position="44"/>
    </location>
</feature>
<dbReference type="GO" id="GO:0005829">
    <property type="term" value="C:cytosol"/>
    <property type="evidence" value="ECO:0007669"/>
    <property type="project" value="TreeGrafter"/>
</dbReference>
<dbReference type="Proteomes" id="UP000035681">
    <property type="component" value="Unplaced"/>
</dbReference>
<dbReference type="AlphaFoldDB" id="A0AAF5I2F3"/>
<evidence type="ECO:0000256" key="21">
    <source>
        <dbReference type="SAM" id="Phobius"/>
    </source>
</evidence>
<dbReference type="Gene3D" id="2.40.160.110">
    <property type="match status" value="1"/>
</dbReference>
<comment type="similarity">
    <text evidence="20">Belongs to the LAMP family.</text>
</comment>
<dbReference type="FunFam" id="1.20.990.10:FF:000007">
    <property type="entry name" value="Methionine synthase reductase"/>
    <property type="match status" value="1"/>
</dbReference>
<dbReference type="Pfam" id="PF00667">
    <property type="entry name" value="FAD_binding_1"/>
    <property type="match status" value="1"/>
</dbReference>
<sequence>FIFIDLYNIPKEYTNSFCFNTIKMKSIALLFLLATVTSAGIYSAKTKDGIYCIILEANVTGTVTYNRKESGTSLQSYDFTVPNDAKSSGNCAADKATQVLNIDFYPEQNVTEMWHISLVFDTDSKDQKEKYFKLISYSLHANFSDDAIFNSTVPSKTFEPEGKVFEWDASGLNTAFMCSSNMLGFNENAKLTFKNLKVIAGEELPRPYFNNGTRYELCFSDSKTSDVVPIVVGACLTGLVIAVLVAYLIGRQHFLIIYGSQTGQSEVIAKQIGDRFIECGFKPRIYCMSQSEKSFYIEKEKFIVAVISSTGDGDPPEKSARFIRRISRKNLPEKWLCNLNYALLGLGDSNYSSFQFIPKKLDKILKNHGAKNIIEIGLADDQIGLELTVEPWIEKLLSKLNSKENIIIDKMTEVILNDNLIENITIKRGSEKLRNEKDLRVPQPAIEYLTSSISHIQITDFSSIPWQNDSRFPGQGSSFYEVDVVGVILLNGNDLNGVKEKREIHLEIKTGLNELLKYEPGDSFYFITPNDKNDVDKLLSQLNLLTVADQQLNLYIQPGTKKVNPTIPEYLPNNSSLRYIFTYCLDIRRTPGRPILRILADDCSDENEKRRLLELCSVQGMSEFNSLIRNTGVTLTDVLSAFPSCEPNVDRLLELLPRLIPRPYTVSCHHSIWKNRLRFVYSLMEFSAENGRQEVRTGLATGFIKSLNVGDKLMISLKETSKFRLPPISVDNETDGYDIPLLMICIGTGIAPFISFLQKIQTLKLKKDDKNCCNVPRYLFYGCRNLKKEFLYENEINIFEQLGVLTKLFTCESRSESNINSSIKYVQDLLKHNKKIVIDFLKISNSKIYICGDGIGMSKDVYQCFLEIIKGAYDVDNNEGITILNELKKNERYIEDVWS</sequence>
<comment type="caution">
    <text evidence="20">Lacks conserved residue(s) required for the propagation of feature annotation.</text>
</comment>
<dbReference type="WBParaSite" id="TCONS_00011923.p1">
    <property type="protein sequence ID" value="TCONS_00011923.p1"/>
    <property type="gene ID" value="XLOC_007005"/>
</dbReference>
<dbReference type="Pfam" id="PF00258">
    <property type="entry name" value="Flavodoxin_1"/>
    <property type="match status" value="1"/>
</dbReference>
<dbReference type="InterPro" id="IPR001709">
    <property type="entry name" value="Flavoprot_Pyr_Nucl_cyt_Rdtase"/>
</dbReference>
<dbReference type="Gene3D" id="3.40.50.360">
    <property type="match status" value="1"/>
</dbReference>
<dbReference type="SUPFAM" id="SSF52343">
    <property type="entry name" value="Ferredoxin reductase-like, C-terminal NADP-linked domain"/>
    <property type="match status" value="1"/>
</dbReference>
<keyword evidence="5" id="KW-0285">Flavoprotein</keyword>
<dbReference type="InterPro" id="IPR039261">
    <property type="entry name" value="FNR_nucleotide-bd"/>
</dbReference>
<evidence type="ECO:0000256" key="4">
    <source>
        <dbReference type="ARBA" id="ARBA00022605"/>
    </source>
</evidence>
<dbReference type="CDD" id="cd12087">
    <property type="entry name" value="TM_EGFR-like"/>
    <property type="match status" value="1"/>
</dbReference>
<dbReference type="InterPro" id="IPR017927">
    <property type="entry name" value="FAD-bd_FR_type"/>
</dbReference>
<dbReference type="InterPro" id="IPR048528">
    <property type="entry name" value="Lamp2-like_luminal"/>
</dbReference>
<accession>A0AAF5I2F3</accession>
<evidence type="ECO:0000256" key="8">
    <source>
        <dbReference type="ARBA" id="ARBA00022692"/>
    </source>
</evidence>
<evidence type="ECO:0000256" key="19">
    <source>
        <dbReference type="ARBA" id="ARBA00040659"/>
    </source>
</evidence>
<evidence type="ECO:0000256" key="1">
    <source>
        <dbReference type="ARBA" id="ARBA00001917"/>
    </source>
</evidence>
<dbReference type="GO" id="GO:0050660">
    <property type="term" value="F:flavin adenine dinucleotide binding"/>
    <property type="evidence" value="ECO:0007669"/>
    <property type="project" value="TreeGrafter"/>
</dbReference>
<evidence type="ECO:0000256" key="3">
    <source>
        <dbReference type="ARBA" id="ARBA00004530"/>
    </source>
</evidence>
<dbReference type="GO" id="GO:0050667">
    <property type="term" value="P:homocysteine metabolic process"/>
    <property type="evidence" value="ECO:0007669"/>
    <property type="project" value="TreeGrafter"/>
</dbReference>
<dbReference type="GO" id="GO:0030586">
    <property type="term" value="F:[methionine synthase] reductase (NADPH) activity"/>
    <property type="evidence" value="ECO:0007669"/>
    <property type="project" value="UniProtKB-EC"/>
</dbReference>
<comment type="cofactor">
    <cofactor evidence="1">
        <name>FMN</name>
        <dbReference type="ChEBI" id="CHEBI:58210"/>
    </cofactor>
</comment>
<keyword evidence="16" id="KW-0486">Methionine biosynthesis</keyword>
<comment type="subcellular location">
    <subcellularLocation>
        <location evidence="3">Endosome membrane</location>
        <topology evidence="3">Single-pass type I membrane protein</topology>
    </subcellularLocation>
    <subcellularLocation>
        <location evidence="20">Membrane</location>
        <topology evidence="20">Single-pass type I membrane protein</topology>
    </subcellularLocation>
</comment>
<dbReference type="PRINTS" id="PR00369">
    <property type="entry name" value="FLAVODOXIN"/>
</dbReference>
<evidence type="ECO:0000313" key="24">
    <source>
        <dbReference type="Proteomes" id="UP000035681"/>
    </source>
</evidence>
<dbReference type="GO" id="GO:0010008">
    <property type="term" value="C:endosome membrane"/>
    <property type="evidence" value="ECO:0007669"/>
    <property type="project" value="UniProtKB-SubCell"/>
</dbReference>
<dbReference type="Gene3D" id="1.20.990.10">
    <property type="entry name" value="NADPH-cytochrome p450 Reductase, Chain A, domain 3"/>
    <property type="match status" value="1"/>
</dbReference>
<evidence type="ECO:0000256" key="5">
    <source>
        <dbReference type="ARBA" id="ARBA00022630"/>
    </source>
</evidence>
<dbReference type="InterPro" id="IPR001433">
    <property type="entry name" value="OxRdtase_FAD/NAD-bd"/>
</dbReference>
<keyword evidence="15 20" id="KW-0472">Membrane</keyword>
<dbReference type="Gene3D" id="2.40.30.10">
    <property type="entry name" value="Translation factors"/>
    <property type="match status" value="1"/>
</dbReference>
<dbReference type="InterPro" id="IPR048524">
    <property type="entry name" value="Lamp2-like_TM"/>
</dbReference>
<proteinExistence type="inferred from homology"/>
<evidence type="ECO:0000313" key="25">
    <source>
        <dbReference type="WBParaSite" id="TCONS_00011923.p1"/>
    </source>
</evidence>
<dbReference type="SUPFAM" id="SSF52218">
    <property type="entry name" value="Flavoproteins"/>
    <property type="match status" value="1"/>
</dbReference>
<dbReference type="PANTHER" id="PTHR19384:SF84">
    <property type="entry name" value="METHIONINE SYNTHASE REDUCTASE"/>
    <property type="match status" value="1"/>
</dbReference>
<dbReference type="Gene3D" id="3.40.50.80">
    <property type="entry name" value="Nucleotide-binding domain of ferredoxin-NADP reductase (FNR) module"/>
    <property type="match status" value="1"/>
</dbReference>
<dbReference type="EC" id="1.16.1.8" evidence="18"/>
<evidence type="ECO:0000256" key="16">
    <source>
        <dbReference type="ARBA" id="ARBA00023167"/>
    </source>
</evidence>
<feature type="domain" description="Flavodoxin-like" evidence="22">
    <location>
        <begin position="254"/>
        <end position="397"/>
    </location>
</feature>
<dbReference type="PROSITE" id="PS50902">
    <property type="entry name" value="FLAVODOXIN_LIKE"/>
    <property type="match status" value="1"/>
</dbReference>
<keyword evidence="24" id="KW-1185">Reference proteome</keyword>
<keyword evidence="17" id="KW-0325">Glycoprotein</keyword>
<name>A0AAF5I2F3_STRER</name>
<evidence type="ECO:0000259" key="23">
    <source>
        <dbReference type="PROSITE" id="PS51384"/>
    </source>
</evidence>
<evidence type="ECO:0000256" key="13">
    <source>
        <dbReference type="ARBA" id="ARBA00022989"/>
    </source>
</evidence>
<dbReference type="SUPFAM" id="SSF63380">
    <property type="entry name" value="Riboflavin synthase domain-like"/>
    <property type="match status" value="1"/>
</dbReference>
<dbReference type="InterPro" id="IPR029039">
    <property type="entry name" value="Flavoprotein-like_sf"/>
</dbReference>
<evidence type="ECO:0000256" key="2">
    <source>
        <dbReference type="ARBA" id="ARBA00001974"/>
    </source>
</evidence>
<keyword evidence="8 20" id="KW-0812">Transmembrane</keyword>
<keyword evidence="13 21" id="KW-1133">Transmembrane helix</keyword>
<dbReference type="PROSITE" id="PS51407">
    <property type="entry name" value="LAMP_3"/>
    <property type="match status" value="1"/>
</dbReference>
<keyword evidence="11" id="KW-0274">FAD</keyword>
<dbReference type="PANTHER" id="PTHR19384">
    <property type="entry name" value="NITRIC OXIDE SYNTHASE-RELATED"/>
    <property type="match status" value="1"/>
</dbReference>
<feature type="domain" description="FAD-binding FR-type" evidence="23">
    <location>
        <begin position="477"/>
        <end position="726"/>
    </location>
</feature>
<evidence type="ECO:0000259" key="22">
    <source>
        <dbReference type="PROSITE" id="PS50902"/>
    </source>
</evidence>
<evidence type="ECO:0000256" key="12">
    <source>
        <dbReference type="ARBA" id="ARBA00022857"/>
    </source>
</evidence>
<evidence type="ECO:0000256" key="11">
    <source>
        <dbReference type="ARBA" id="ARBA00022827"/>
    </source>
</evidence>
<evidence type="ECO:0000256" key="18">
    <source>
        <dbReference type="ARBA" id="ARBA00039088"/>
    </source>
</evidence>
<dbReference type="GO" id="GO:0010181">
    <property type="term" value="F:FMN binding"/>
    <property type="evidence" value="ECO:0007669"/>
    <property type="project" value="InterPro"/>
</dbReference>
<evidence type="ECO:0000256" key="15">
    <source>
        <dbReference type="ARBA" id="ARBA00023136"/>
    </source>
</evidence>
<dbReference type="PROSITE" id="PS51384">
    <property type="entry name" value="FAD_FR"/>
    <property type="match status" value="1"/>
</dbReference>
<keyword evidence="10" id="KW-0967">Endosome</keyword>
<dbReference type="Pfam" id="PF01299">
    <property type="entry name" value="Lamp2-like_luminal"/>
    <property type="match status" value="1"/>
</dbReference>
<dbReference type="GO" id="GO:0009086">
    <property type="term" value="P:methionine biosynthetic process"/>
    <property type="evidence" value="ECO:0007669"/>
    <property type="project" value="UniProtKB-KW"/>
</dbReference>
<evidence type="ECO:0000256" key="6">
    <source>
        <dbReference type="ARBA" id="ARBA00022643"/>
    </source>
</evidence>
<keyword evidence="4" id="KW-0028">Amino-acid biosynthesis</keyword>
<evidence type="ECO:0000256" key="10">
    <source>
        <dbReference type="ARBA" id="ARBA00022753"/>
    </source>
</evidence>
<reference evidence="25" key="1">
    <citation type="submission" date="2024-02" db="UniProtKB">
        <authorList>
            <consortium name="WormBaseParasite"/>
        </authorList>
    </citation>
    <scope>IDENTIFICATION</scope>
</reference>
<feature type="transmembrane region" description="Helical" evidence="21">
    <location>
        <begin position="227"/>
        <end position="249"/>
    </location>
</feature>
<dbReference type="InterPro" id="IPR002000">
    <property type="entry name" value="Lysosome-assoc_membr_glycop"/>
</dbReference>
<keyword evidence="9" id="KW-0732">Signal</keyword>
<evidence type="ECO:0000256" key="17">
    <source>
        <dbReference type="ARBA" id="ARBA00023180"/>
    </source>
</evidence>
<dbReference type="InterPro" id="IPR023173">
    <property type="entry name" value="NADPH_Cyt_P450_Rdtase_alpha"/>
</dbReference>
<dbReference type="PRINTS" id="PR00371">
    <property type="entry name" value="FPNCR"/>
</dbReference>
<keyword evidence="12" id="KW-0521">NADP</keyword>
<dbReference type="InterPro" id="IPR017938">
    <property type="entry name" value="Riboflavin_synthase-like_b-brl"/>
</dbReference>
<evidence type="ECO:0000256" key="20">
    <source>
        <dbReference type="PROSITE-ProRule" id="PRU00740"/>
    </source>
</evidence>